<evidence type="ECO:0000256" key="7">
    <source>
        <dbReference type="ARBA" id="ARBA00023136"/>
    </source>
</evidence>
<keyword evidence="11" id="KW-1185">Reference proteome</keyword>
<evidence type="ECO:0000256" key="2">
    <source>
        <dbReference type="ARBA" id="ARBA00022448"/>
    </source>
</evidence>
<feature type="transmembrane region" description="Helical" evidence="9">
    <location>
        <begin position="175"/>
        <end position="197"/>
    </location>
</feature>
<dbReference type="Proteomes" id="UP000051184">
    <property type="component" value="Unassembled WGS sequence"/>
</dbReference>
<feature type="transmembrane region" description="Helical" evidence="9">
    <location>
        <begin position="137"/>
        <end position="155"/>
    </location>
</feature>
<organism evidence="10 11">
    <name type="scientific">Cognatishimia activa</name>
    <dbReference type="NCBI Taxonomy" id="1715691"/>
    <lineage>
        <taxon>Bacteria</taxon>
        <taxon>Pseudomonadati</taxon>
        <taxon>Pseudomonadota</taxon>
        <taxon>Alphaproteobacteria</taxon>
        <taxon>Rhodobacterales</taxon>
        <taxon>Paracoccaceae</taxon>
        <taxon>Cognatishimia</taxon>
    </lineage>
</organism>
<evidence type="ECO:0000256" key="9">
    <source>
        <dbReference type="SAM" id="Phobius"/>
    </source>
</evidence>
<dbReference type="EMBL" id="CYUE01000022">
    <property type="protein sequence ID" value="CUK27352.1"/>
    <property type="molecule type" value="Genomic_DNA"/>
</dbReference>
<protein>
    <submittedName>
        <fullName evidence="10">Ribose transport system permease protein RbsC</fullName>
    </submittedName>
</protein>
<dbReference type="PANTHER" id="PTHR32196:SF21">
    <property type="entry name" value="ABC TRANSPORTER PERMEASE PROTEIN YPHD-RELATED"/>
    <property type="match status" value="1"/>
</dbReference>
<name>A0A0N7MC66_9RHOB</name>
<dbReference type="AlphaFoldDB" id="A0A0N7MC66"/>
<feature type="transmembrane region" description="Helical" evidence="9">
    <location>
        <begin position="85"/>
        <end position="105"/>
    </location>
</feature>
<gene>
    <name evidence="10" type="primary">rbsC_5</name>
    <name evidence="10" type="ORF">TA5114_03180</name>
</gene>
<feature type="transmembrane region" description="Helical" evidence="9">
    <location>
        <begin position="60"/>
        <end position="78"/>
    </location>
</feature>
<dbReference type="PANTHER" id="PTHR32196">
    <property type="entry name" value="ABC TRANSPORTER PERMEASE PROTEIN YPHD-RELATED-RELATED"/>
    <property type="match status" value="1"/>
</dbReference>
<feature type="transmembrane region" description="Helical" evidence="9">
    <location>
        <begin position="227"/>
        <end position="251"/>
    </location>
</feature>
<dbReference type="RefSeq" id="WP_082625954.1">
    <property type="nucleotide sequence ID" value="NZ_CYTO01000007.1"/>
</dbReference>
<evidence type="ECO:0000256" key="8">
    <source>
        <dbReference type="SAM" id="MobiDB-lite"/>
    </source>
</evidence>
<evidence type="ECO:0000313" key="11">
    <source>
        <dbReference type="Proteomes" id="UP000051184"/>
    </source>
</evidence>
<keyword evidence="2" id="KW-0813">Transport</keyword>
<dbReference type="InterPro" id="IPR001851">
    <property type="entry name" value="ABC_transp_permease"/>
</dbReference>
<feature type="region of interest" description="Disordered" evidence="8">
    <location>
        <begin position="1"/>
        <end position="23"/>
    </location>
</feature>
<evidence type="ECO:0000256" key="1">
    <source>
        <dbReference type="ARBA" id="ARBA00004651"/>
    </source>
</evidence>
<keyword evidence="6 9" id="KW-1133">Transmembrane helix</keyword>
<feature type="transmembrane region" description="Helical" evidence="9">
    <location>
        <begin position="111"/>
        <end position="132"/>
    </location>
</feature>
<evidence type="ECO:0000256" key="3">
    <source>
        <dbReference type="ARBA" id="ARBA00022475"/>
    </source>
</evidence>
<reference evidence="11" key="1">
    <citation type="submission" date="2015-09" db="EMBL/GenBank/DDBJ databases">
        <authorList>
            <person name="Rodrigo-Torres Lidia"/>
            <person name="Arahal R.David."/>
        </authorList>
    </citation>
    <scope>NUCLEOTIDE SEQUENCE [LARGE SCALE GENOMIC DNA]</scope>
    <source>
        <strain evidence="11">CECT 5114</strain>
    </source>
</reference>
<evidence type="ECO:0000256" key="6">
    <source>
        <dbReference type="ARBA" id="ARBA00022989"/>
    </source>
</evidence>
<accession>A0A0N7MC66</accession>
<dbReference type="STRING" id="1715691.TA5113_00639"/>
<keyword evidence="4" id="KW-0997">Cell inner membrane</keyword>
<feature type="compositionally biased region" description="Polar residues" evidence="8">
    <location>
        <begin position="10"/>
        <end position="23"/>
    </location>
</feature>
<feature type="transmembrane region" description="Helical" evidence="9">
    <location>
        <begin position="29"/>
        <end position="48"/>
    </location>
</feature>
<dbReference type="CDD" id="cd06579">
    <property type="entry name" value="TM_PBP1_transp_AraH_like"/>
    <property type="match status" value="1"/>
</dbReference>
<evidence type="ECO:0000313" key="10">
    <source>
        <dbReference type="EMBL" id="CUK27352.1"/>
    </source>
</evidence>
<keyword evidence="3" id="KW-1003">Cell membrane</keyword>
<dbReference type="Pfam" id="PF02653">
    <property type="entry name" value="BPD_transp_2"/>
    <property type="match status" value="1"/>
</dbReference>
<keyword evidence="7 9" id="KW-0472">Membrane</keyword>
<dbReference type="OrthoDB" id="192433at2"/>
<evidence type="ECO:0000256" key="5">
    <source>
        <dbReference type="ARBA" id="ARBA00022692"/>
    </source>
</evidence>
<feature type="transmembrane region" description="Helical" evidence="9">
    <location>
        <begin position="257"/>
        <end position="275"/>
    </location>
</feature>
<proteinExistence type="predicted"/>
<comment type="subcellular location">
    <subcellularLocation>
        <location evidence="1">Cell membrane</location>
        <topology evidence="1">Multi-pass membrane protein</topology>
    </subcellularLocation>
</comment>
<keyword evidence="5 9" id="KW-0812">Transmembrane</keyword>
<sequence length="329" mass="34196">MSDAAVDKQIATSGTSQEKRQPMSQSAKTNLFFGMALVALIVIAAFTSDAFLTERNLTNVARQMVTTGFLAIGMYVVVRSGGIDLSVGSTVAFAAVLVSGLQGVVPLPVAIAAALGVGVLVGLINGILIAYLRLQPFIVTLAMMGAVRGAVFVYSETPTYASDTFFLKVLGAGKIFGVVPVPFAIFLLVIPIVWVFMNHTRSGRAIMTIGMNPETVRLAGINVRAKVTLAYVICGFFAALAGVLLAARLGISQPSVGVAYELDAIAAVVIGGGILGGGGGTVGGMFGGVIALAVIDNVLNLFNVQSYYQQILKGLIILVAVLVRRKPEN</sequence>
<evidence type="ECO:0000256" key="4">
    <source>
        <dbReference type="ARBA" id="ARBA00022519"/>
    </source>
</evidence>
<dbReference type="GO" id="GO:0022857">
    <property type="term" value="F:transmembrane transporter activity"/>
    <property type="evidence" value="ECO:0007669"/>
    <property type="project" value="InterPro"/>
</dbReference>
<dbReference type="GO" id="GO:0005886">
    <property type="term" value="C:plasma membrane"/>
    <property type="evidence" value="ECO:0007669"/>
    <property type="project" value="UniProtKB-SubCell"/>
</dbReference>